<evidence type="ECO:0008006" key="3">
    <source>
        <dbReference type="Google" id="ProtNLM"/>
    </source>
</evidence>
<dbReference type="EMBL" id="ML769653">
    <property type="protein sequence ID" value="KAE9390587.1"/>
    <property type="molecule type" value="Genomic_DNA"/>
</dbReference>
<name>A0A6A4H051_9AGAR</name>
<evidence type="ECO:0000313" key="1">
    <source>
        <dbReference type="EMBL" id="KAE9390587.1"/>
    </source>
</evidence>
<dbReference type="OrthoDB" id="6359816at2759"/>
<reference evidence="1" key="1">
    <citation type="journal article" date="2019" name="Environ. Microbiol.">
        <title>Fungal ecological strategies reflected in gene transcription - a case study of two litter decomposers.</title>
        <authorList>
            <person name="Barbi F."/>
            <person name="Kohler A."/>
            <person name="Barry K."/>
            <person name="Baskaran P."/>
            <person name="Daum C."/>
            <person name="Fauchery L."/>
            <person name="Ihrmark K."/>
            <person name="Kuo A."/>
            <person name="LaButti K."/>
            <person name="Lipzen A."/>
            <person name="Morin E."/>
            <person name="Grigoriev I.V."/>
            <person name="Henrissat B."/>
            <person name="Lindahl B."/>
            <person name="Martin F."/>
        </authorList>
    </citation>
    <scope>NUCLEOTIDE SEQUENCE</scope>
    <source>
        <strain evidence="1">JB14</strain>
    </source>
</reference>
<evidence type="ECO:0000313" key="2">
    <source>
        <dbReference type="Proteomes" id="UP000799118"/>
    </source>
</evidence>
<dbReference type="Proteomes" id="UP000799118">
    <property type="component" value="Unassembled WGS sequence"/>
</dbReference>
<organism evidence="1 2">
    <name type="scientific">Gymnopus androsaceus JB14</name>
    <dbReference type="NCBI Taxonomy" id="1447944"/>
    <lineage>
        <taxon>Eukaryota</taxon>
        <taxon>Fungi</taxon>
        <taxon>Dikarya</taxon>
        <taxon>Basidiomycota</taxon>
        <taxon>Agaricomycotina</taxon>
        <taxon>Agaricomycetes</taxon>
        <taxon>Agaricomycetidae</taxon>
        <taxon>Agaricales</taxon>
        <taxon>Marasmiineae</taxon>
        <taxon>Omphalotaceae</taxon>
        <taxon>Gymnopus</taxon>
    </lineage>
</organism>
<dbReference type="AlphaFoldDB" id="A0A6A4H051"/>
<proteinExistence type="predicted"/>
<gene>
    <name evidence="1" type="ORF">BT96DRAFT_1002160</name>
</gene>
<protein>
    <recommendedName>
        <fullName evidence="3">BTB domain-containing protein</fullName>
    </recommendedName>
</protein>
<accession>A0A6A4H051</accession>
<sequence length="301" mass="34460">MDMVAEAHDKVVFQSLEGSLFPVDHINIAVICDKFPYDLNKEGPIIQTAMSNRTLKILIHFLYPSQAPPDLSGLSFDSLDEVFSVVSCWGMPLAKEFCRYHLVKYAGQYPMRILYLVEDSSTLLESLSPYLANISAELLLAFGVSPQLCIRWASATFREKSVFAMIQAEQVLDHHDDCGLWRRSIKPFMKQKLHTLGEPRVLLLRRHEEEDIVLIGVDDVFKAALETINNHWNSGDSHHFAHEETDEDMNDDIEDMEDLMMEGNSEDSEGDYGEPSFIQCCKMHLELWKKVVTQEITKVKF</sequence>
<keyword evidence="2" id="KW-1185">Reference proteome</keyword>